<dbReference type="Proteomes" id="UP001595683">
    <property type="component" value="Unassembled WGS sequence"/>
</dbReference>
<comment type="caution">
    <text evidence="2">The sequence shown here is derived from an EMBL/GenBank/DDBJ whole genome shotgun (WGS) entry which is preliminary data.</text>
</comment>
<keyword evidence="1" id="KW-0732">Signal</keyword>
<name>A0ABV7UYJ3_9SPHN</name>
<evidence type="ECO:0000313" key="3">
    <source>
        <dbReference type="Proteomes" id="UP001595683"/>
    </source>
</evidence>
<gene>
    <name evidence="2" type="ORF">ACFOOT_02280</name>
</gene>
<feature type="chain" id="PRO_5046438038" evidence="1">
    <location>
        <begin position="29"/>
        <end position="170"/>
    </location>
</feature>
<dbReference type="RefSeq" id="WP_229815657.1">
    <property type="nucleotide sequence ID" value="NZ_BMZP01000025.1"/>
</dbReference>
<feature type="signal peptide" evidence="1">
    <location>
        <begin position="1"/>
        <end position="28"/>
    </location>
</feature>
<accession>A0ABV7UYJ3</accession>
<protein>
    <submittedName>
        <fullName evidence="2">Uncharacterized protein</fullName>
    </submittedName>
</protein>
<sequence>MARSGRRLTLAGSAAVLALLLCMRPAAARDALGVWEDWGAFRDSAVPRCYAIAMPAPSSRPRDGVPYMTIGTWPRRNLRGQVHWRLSRRIAPGAKVTASVGGETFELMASDAVAWAQDRRMDAAVIARLRSAGTLTISGKARDGRTFRDTYRLGGAASAMDAATVGCVGL</sequence>
<organism evidence="2 3">
    <name type="scientific">Novosphingobium pokkalii</name>
    <dbReference type="NCBI Taxonomy" id="1770194"/>
    <lineage>
        <taxon>Bacteria</taxon>
        <taxon>Pseudomonadati</taxon>
        <taxon>Pseudomonadota</taxon>
        <taxon>Alphaproteobacteria</taxon>
        <taxon>Sphingomonadales</taxon>
        <taxon>Sphingomonadaceae</taxon>
        <taxon>Novosphingobium</taxon>
    </lineage>
</organism>
<evidence type="ECO:0000256" key="1">
    <source>
        <dbReference type="SAM" id="SignalP"/>
    </source>
</evidence>
<keyword evidence="3" id="KW-1185">Reference proteome</keyword>
<proteinExistence type="predicted"/>
<reference evidence="3" key="1">
    <citation type="journal article" date="2019" name="Int. J. Syst. Evol. Microbiol.">
        <title>The Global Catalogue of Microorganisms (GCM) 10K type strain sequencing project: providing services to taxonomists for standard genome sequencing and annotation.</title>
        <authorList>
            <consortium name="The Broad Institute Genomics Platform"/>
            <consortium name="The Broad Institute Genome Sequencing Center for Infectious Disease"/>
            <person name="Wu L."/>
            <person name="Ma J."/>
        </authorList>
    </citation>
    <scope>NUCLEOTIDE SEQUENCE [LARGE SCALE GENOMIC DNA]</scope>
    <source>
        <strain evidence="3">KCTC 42224</strain>
    </source>
</reference>
<evidence type="ECO:0000313" key="2">
    <source>
        <dbReference type="EMBL" id="MFC3670241.1"/>
    </source>
</evidence>
<dbReference type="EMBL" id="JBHRYE010000005">
    <property type="protein sequence ID" value="MFC3670241.1"/>
    <property type="molecule type" value="Genomic_DNA"/>
</dbReference>